<evidence type="ECO:0000313" key="2">
    <source>
        <dbReference type="EMBL" id="OMO75787.1"/>
    </source>
</evidence>
<evidence type="ECO:0000313" key="3">
    <source>
        <dbReference type="Proteomes" id="UP000187203"/>
    </source>
</evidence>
<keyword evidence="1" id="KW-0732">Signal</keyword>
<accession>A0A1R3HZQ1</accession>
<dbReference type="AlphaFoldDB" id="A0A1R3HZQ1"/>
<reference evidence="3" key="1">
    <citation type="submission" date="2013-09" db="EMBL/GenBank/DDBJ databases">
        <title>Corchorus olitorius genome sequencing.</title>
        <authorList>
            <person name="Alam M."/>
            <person name="Haque M.S."/>
            <person name="Islam M.S."/>
            <person name="Emdad E.M."/>
            <person name="Islam M.M."/>
            <person name="Ahmed B."/>
            <person name="Halim A."/>
            <person name="Hossen Q.M.M."/>
            <person name="Hossain M.Z."/>
            <person name="Ahmed R."/>
            <person name="Khan M.M."/>
            <person name="Islam R."/>
            <person name="Rashid M.M."/>
            <person name="Khan S.A."/>
            <person name="Rahman M.S."/>
            <person name="Alam M."/>
            <person name="Yahiya A.S."/>
            <person name="Khan M.S."/>
            <person name="Azam M.S."/>
            <person name="Haque T."/>
            <person name="Lashkar M.Z.H."/>
            <person name="Akhand A.I."/>
            <person name="Morshed G."/>
            <person name="Roy S."/>
            <person name="Uddin K.S."/>
            <person name="Rabeya T."/>
            <person name="Hossain A.S."/>
            <person name="Chowdhury A."/>
            <person name="Snigdha A.R."/>
            <person name="Mortoza M.S."/>
            <person name="Matin S.A."/>
            <person name="Hoque S.M.E."/>
            <person name="Islam M.K."/>
            <person name="Roy D.K."/>
            <person name="Haider R."/>
            <person name="Moosa M.M."/>
            <person name="Elias S.M."/>
            <person name="Hasan A.M."/>
            <person name="Jahan S."/>
            <person name="Shafiuddin M."/>
            <person name="Mahmood N."/>
            <person name="Shommy N.S."/>
        </authorList>
    </citation>
    <scope>NUCLEOTIDE SEQUENCE [LARGE SCALE GENOMIC DNA]</scope>
    <source>
        <strain evidence="3">cv. O-4</strain>
    </source>
</reference>
<feature type="signal peptide" evidence="1">
    <location>
        <begin position="1"/>
        <end position="21"/>
    </location>
</feature>
<gene>
    <name evidence="2" type="ORF">COLO4_25880</name>
</gene>
<comment type="caution">
    <text evidence="2">The sequence shown here is derived from an EMBL/GenBank/DDBJ whole genome shotgun (WGS) entry which is preliminary data.</text>
</comment>
<organism evidence="2 3">
    <name type="scientific">Corchorus olitorius</name>
    <dbReference type="NCBI Taxonomy" id="93759"/>
    <lineage>
        <taxon>Eukaryota</taxon>
        <taxon>Viridiplantae</taxon>
        <taxon>Streptophyta</taxon>
        <taxon>Embryophyta</taxon>
        <taxon>Tracheophyta</taxon>
        <taxon>Spermatophyta</taxon>
        <taxon>Magnoliopsida</taxon>
        <taxon>eudicotyledons</taxon>
        <taxon>Gunneridae</taxon>
        <taxon>Pentapetalae</taxon>
        <taxon>rosids</taxon>
        <taxon>malvids</taxon>
        <taxon>Malvales</taxon>
        <taxon>Malvaceae</taxon>
        <taxon>Grewioideae</taxon>
        <taxon>Apeibeae</taxon>
        <taxon>Corchorus</taxon>
    </lineage>
</organism>
<protein>
    <submittedName>
        <fullName evidence="2">Uncharacterized protein</fullName>
    </submittedName>
</protein>
<proteinExistence type="predicted"/>
<sequence length="75" mass="8378">MSTVTLMIVLAELYILMNSNSGILFKAKQQISSLISPSTFQLSIITKMEVTDLHSSLLRMARAFQGNILMVDAWD</sequence>
<name>A0A1R3HZQ1_9ROSI</name>
<feature type="chain" id="PRO_5010203519" evidence="1">
    <location>
        <begin position="22"/>
        <end position="75"/>
    </location>
</feature>
<keyword evidence="3" id="KW-1185">Reference proteome</keyword>
<dbReference type="EMBL" id="AWUE01019156">
    <property type="protein sequence ID" value="OMO75787.1"/>
    <property type="molecule type" value="Genomic_DNA"/>
</dbReference>
<evidence type="ECO:0000256" key="1">
    <source>
        <dbReference type="SAM" id="SignalP"/>
    </source>
</evidence>
<dbReference type="Proteomes" id="UP000187203">
    <property type="component" value="Unassembled WGS sequence"/>
</dbReference>